<dbReference type="Proteomes" id="UP000576087">
    <property type="component" value="Unassembled WGS sequence"/>
</dbReference>
<evidence type="ECO:0000313" key="2">
    <source>
        <dbReference type="EMBL" id="MBB4414387.1"/>
    </source>
</evidence>
<evidence type="ECO:0000313" key="5">
    <source>
        <dbReference type="Proteomes" id="UP000524535"/>
    </source>
</evidence>
<keyword evidence="5" id="KW-1185">Reference proteome</keyword>
<evidence type="ECO:0000313" key="3">
    <source>
        <dbReference type="EMBL" id="MBB4449003.1"/>
    </source>
</evidence>
<dbReference type="EMBL" id="JACIHM010000009">
    <property type="protein sequence ID" value="MBB4449003.1"/>
    <property type="molecule type" value="Genomic_DNA"/>
</dbReference>
<dbReference type="EMBL" id="JACIGW010000008">
    <property type="protein sequence ID" value="MBB4351037.1"/>
    <property type="molecule type" value="Genomic_DNA"/>
</dbReference>
<evidence type="ECO:0000313" key="1">
    <source>
        <dbReference type="EMBL" id="MBB4351037.1"/>
    </source>
</evidence>
<dbReference type="RefSeq" id="WP_183828661.1">
    <property type="nucleotide sequence ID" value="NZ_JACIGW010000008.1"/>
</dbReference>
<comment type="caution">
    <text evidence="2">The sequence shown here is derived from an EMBL/GenBank/DDBJ whole genome shotgun (WGS) entry which is preliminary data.</text>
</comment>
<evidence type="ECO:0000313" key="6">
    <source>
        <dbReference type="Proteomes" id="UP000576087"/>
    </source>
</evidence>
<gene>
    <name evidence="2" type="ORF">GGE31_004929</name>
    <name evidence="1" type="ORF">GGE33_004815</name>
    <name evidence="3" type="ORF">GGE35_004853</name>
</gene>
<proteinExistence type="predicted"/>
<dbReference type="EMBL" id="JACIGY010000009">
    <property type="protein sequence ID" value="MBB4414387.1"/>
    <property type="molecule type" value="Genomic_DNA"/>
</dbReference>
<protein>
    <submittedName>
        <fullName evidence="2">Uncharacterized protein</fullName>
    </submittedName>
</protein>
<organism evidence="2 5">
    <name type="scientific">Aliirhizobium cellulosilyticum</name>
    <dbReference type="NCBI Taxonomy" id="393664"/>
    <lineage>
        <taxon>Bacteria</taxon>
        <taxon>Pseudomonadati</taxon>
        <taxon>Pseudomonadota</taxon>
        <taxon>Alphaproteobacteria</taxon>
        <taxon>Hyphomicrobiales</taxon>
        <taxon>Rhizobiaceae</taxon>
        <taxon>Aliirhizobium</taxon>
    </lineage>
</organism>
<reference evidence="4 5" key="1">
    <citation type="submission" date="2020-08" db="EMBL/GenBank/DDBJ databases">
        <title>Genomic Encyclopedia of Type Strains, Phase IV (KMG-V): Genome sequencing to study the core and pangenomes of soil and plant-associated prokaryotes.</title>
        <authorList>
            <person name="Whitman W."/>
        </authorList>
    </citation>
    <scope>NUCLEOTIDE SEQUENCE [LARGE SCALE GENOMIC DNA]</scope>
    <source>
        <strain evidence="2 5">SEMIA 444</strain>
        <strain evidence="1 4">SEMIA 448</strain>
        <strain evidence="3 6">SEMIA 452</strain>
    </source>
</reference>
<evidence type="ECO:0000313" key="4">
    <source>
        <dbReference type="Proteomes" id="UP000520770"/>
    </source>
</evidence>
<name>A0A7W6XC50_9HYPH</name>
<sequence length="77" mass="8982">MKTGVHVSLQRHERHAAYQAISAGKFETRLRRGVFISSEFALHLPKEMIDCPKFGAWDHTLVTEWHASYGRHCFMIR</sequence>
<dbReference type="Proteomes" id="UP000520770">
    <property type="component" value="Unassembled WGS sequence"/>
</dbReference>
<dbReference type="AlphaFoldDB" id="A0A7W6XC50"/>
<dbReference type="Proteomes" id="UP000524535">
    <property type="component" value="Unassembled WGS sequence"/>
</dbReference>
<accession>A0A7W6XC50</accession>